<sequence length="33" mass="3836">MTFQIIKRDMPEKEYAMVSENLSEFPSVDTAID</sequence>
<evidence type="ECO:0000313" key="2">
    <source>
        <dbReference type="Proteomes" id="UP000029389"/>
    </source>
</evidence>
<proteinExistence type="predicted"/>
<reference evidence="1 2" key="1">
    <citation type="submission" date="2014-04" db="EMBL/GenBank/DDBJ databases">
        <authorList>
            <person name="Bishop-Lilly K.A."/>
            <person name="Broomall S.M."/>
            <person name="Chain P.S."/>
            <person name="Chertkov O."/>
            <person name="Coyne S.R."/>
            <person name="Daligault H.E."/>
            <person name="Davenport K.W."/>
            <person name="Erkkila T."/>
            <person name="Frey K.G."/>
            <person name="Gibbons H.S."/>
            <person name="Gu W."/>
            <person name="Jaissle J."/>
            <person name="Johnson S.L."/>
            <person name="Koroleva G.I."/>
            <person name="Ladner J.T."/>
            <person name="Lo C.-C."/>
            <person name="Minogue T.D."/>
            <person name="Munk C."/>
            <person name="Palacios G.F."/>
            <person name="Redden C.L."/>
            <person name="Rosenzweig C.N."/>
            <person name="Scholz M.B."/>
            <person name="Teshima H."/>
            <person name="Xu Y."/>
        </authorList>
    </citation>
    <scope>NUCLEOTIDE SEQUENCE [LARGE SCALE GENOMIC DNA]</scope>
    <source>
        <strain evidence="1 2">BHP</strain>
    </source>
</reference>
<evidence type="ECO:0000313" key="1">
    <source>
        <dbReference type="EMBL" id="KFM95037.1"/>
    </source>
</evidence>
<dbReference type="PATRIC" id="fig|1405.8.peg.6065"/>
<dbReference type="EMBL" id="JMQC01000011">
    <property type="protein sequence ID" value="KFM95037.1"/>
    <property type="molecule type" value="Genomic_DNA"/>
</dbReference>
<gene>
    <name evidence="1" type="ORF">DJ93_5873</name>
</gene>
<name>A0A090YB44_9BACI</name>
<dbReference type="Gene3D" id="1.10.10.1230">
    <property type="entry name" value="Penicillin-binding protein, N-terminal non-catalytic domain, head sub-domain"/>
    <property type="match status" value="1"/>
</dbReference>
<protein>
    <submittedName>
        <fullName evidence="1">Penicillin-binding transpeptidase domain protein</fullName>
    </submittedName>
</protein>
<comment type="caution">
    <text evidence="1">The sequence shown here is derived from an EMBL/GenBank/DDBJ whole genome shotgun (WGS) entry which is preliminary data.</text>
</comment>
<accession>A0A090YB44</accession>
<dbReference type="Proteomes" id="UP000029389">
    <property type="component" value="Unassembled WGS sequence"/>
</dbReference>
<organism evidence="1 2">
    <name type="scientific">Bacillus clarus</name>
    <dbReference type="NCBI Taxonomy" id="2338372"/>
    <lineage>
        <taxon>Bacteria</taxon>
        <taxon>Bacillati</taxon>
        <taxon>Bacillota</taxon>
        <taxon>Bacilli</taxon>
        <taxon>Bacillales</taxon>
        <taxon>Bacillaceae</taxon>
        <taxon>Bacillus</taxon>
        <taxon>Bacillus cereus group</taxon>
    </lineage>
</organism>
<dbReference type="AlphaFoldDB" id="A0A090YB44"/>